<gene>
    <name evidence="4" type="primary">fliW</name>
    <name evidence="5" type="ordered locus">DaAHT2_2342</name>
</gene>
<keyword evidence="6" id="KW-1185">Reference proteome</keyword>
<dbReference type="Pfam" id="PF02623">
    <property type="entry name" value="FliW"/>
    <property type="match status" value="1"/>
</dbReference>
<organism evidence="5 6">
    <name type="scientific">Desulfurivibrio alkaliphilus (strain DSM 19089 / UNIQEM U267 / AHT2)</name>
    <dbReference type="NCBI Taxonomy" id="589865"/>
    <lineage>
        <taxon>Bacteria</taxon>
        <taxon>Pseudomonadati</taxon>
        <taxon>Thermodesulfobacteriota</taxon>
        <taxon>Desulfobulbia</taxon>
        <taxon>Desulfobulbales</taxon>
        <taxon>Desulfobulbaceae</taxon>
        <taxon>Desulfurivibrio</taxon>
    </lineage>
</organism>
<dbReference type="AlphaFoldDB" id="D6Z720"/>
<evidence type="ECO:0000256" key="3">
    <source>
        <dbReference type="ARBA" id="ARBA00022845"/>
    </source>
</evidence>
<evidence type="ECO:0000313" key="6">
    <source>
        <dbReference type="Proteomes" id="UP000001508"/>
    </source>
</evidence>
<dbReference type="Proteomes" id="UP000001508">
    <property type="component" value="Chromosome"/>
</dbReference>
<dbReference type="GO" id="GO:0005737">
    <property type="term" value="C:cytoplasm"/>
    <property type="evidence" value="ECO:0007669"/>
    <property type="project" value="UniProtKB-SubCell"/>
</dbReference>
<dbReference type="InParanoid" id="D6Z720"/>
<keyword evidence="4" id="KW-0143">Chaperone</keyword>
<dbReference type="InterPro" id="IPR003775">
    <property type="entry name" value="Flagellar_assembly_factor_FliW"/>
</dbReference>
<dbReference type="STRING" id="589865.DaAHT2_2342"/>
<comment type="subcellular location">
    <subcellularLocation>
        <location evidence="4">Cytoplasm</location>
    </subcellularLocation>
</comment>
<name>D6Z720_DESAT</name>
<proteinExistence type="inferred from homology"/>
<reference evidence="6" key="1">
    <citation type="submission" date="2010-02" db="EMBL/GenBank/DDBJ databases">
        <title>Complete sequence of Desulfurivibrio alkaliphilus AHT2.</title>
        <authorList>
            <consortium name="US DOE Joint Genome Institute"/>
            <person name="Pitluck S."/>
            <person name="Chertkov O."/>
            <person name="Detter J.C."/>
            <person name="Han C."/>
            <person name="Tapia R."/>
            <person name="Larimer F."/>
            <person name="Land M."/>
            <person name="Hauser L."/>
            <person name="Kyrpides N."/>
            <person name="Mikhailova N."/>
            <person name="Sorokin D.Y."/>
            <person name="Muyzer G."/>
            <person name="Woyke T."/>
        </authorList>
    </citation>
    <scope>NUCLEOTIDE SEQUENCE [LARGE SCALE GENOMIC DNA]</scope>
    <source>
        <strain evidence="6">DSM 19089 / UNIQEM U267 / AHT2</strain>
    </source>
</reference>
<dbReference type="HAMAP" id="MF_01185">
    <property type="entry name" value="FliW"/>
    <property type="match status" value="1"/>
</dbReference>
<dbReference type="PANTHER" id="PTHR39190">
    <property type="entry name" value="FLAGELLAR ASSEMBLY FACTOR FLIW"/>
    <property type="match status" value="1"/>
</dbReference>
<accession>D6Z720</accession>
<dbReference type="InterPro" id="IPR024046">
    <property type="entry name" value="Flagellar_assmbl_FliW_dom_sf"/>
</dbReference>
<keyword evidence="2 4" id="KW-1005">Bacterial flagellum biogenesis</keyword>
<comment type="function">
    <text evidence="4">Acts as an anti-CsrA protein, binds CsrA and prevents it from repressing translation of its target genes, one of which is flagellin. Binds to flagellin and participates in the assembly of the flagellum.</text>
</comment>
<dbReference type="PANTHER" id="PTHR39190:SF1">
    <property type="entry name" value="FLAGELLAR ASSEMBLY FACTOR FLIW"/>
    <property type="match status" value="1"/>
</dbReference>
<dbReference type="RefSeq" id="WP_013164521.1">
    <property type="nucleotide sequence ID" value="NC_014216.1"/>
</dbReference>
<dbReference type="KEGG" id="dak:DaAHT2_2342"/>
<keyword evidence="3 4" id="KW-0810">Translation regulation</keyword>
<protein>
    <recommendedName>
        <fullName evidence="4">Flagellar assembly factor FliW</fullName>
    </recommendedName>
</protein>
<dbReference type="HOGENOM" id="CLU_112356_0_2_7"/>
<dbReference type="Gene3D" id="2.30.290.10">
    <property type="entry name" value="BH3618-like"/>
    <property type="match status" value="1"/>
</dbReference>
<dbReference type="EMBL" id="CP001940">
    <property type="protein sequence ID" value="ADH87007.1"/>
    <property type="molecule type" value="Genomic_DNA"/>
</dbReference>
<comment type="subunit">
    <text evidence="4">Interacts with translational regulator CsrA and flagellin(s).</text>
</comment>
<evidence type="ECO:0000313" key="5">
    <source>
        <dbReference type="EMBL" id="ADH87007.1"/>
    </source>
</evidence>
<dbReference type="SUPFAM" id="SSF141457">
    <property type="entry name" value="BH3618-like"/>
    <property type="match status" value="1"/>
</dbReference>
<evidence type="ECO:0000256" key="2">
    <source>
        <dbReference type="ARBA" id="ARBA00022795"/>
    </source>
</evidence>
<comment type="similarity">
    <text evidence="4">Belongs to the FliW family.</text>
</comment>
<dbReference type="GO" id="GO:0006417">
    <property type="term" value="P:regulation of translation"/>
    <property type="evidence" value="ECO:0007669"/>
    <property type="project" value="UniProtKB-KW"/>
</dbReference>
<evidence type="ECO:0000256" key="4">
    <source>
        <dbReference type="HAMAP-Rule" id="MF_01185"/>
    </source>
</evidence>
<keyword evidence="1 4" id="KW-0963">Cytoplasm</keyword>
<evidence type="ECO:0000256" key="1">
    <source>
        <dbReference type="ARBA" id="ARBA00022490"/>
    </source>
</evidence>
<dbReference type="GO" id="GO:0044780">
    <property type="term" value="P:bacterial-type flagellum assembly"/>
    <property type="evidence" value="ECO:0007669"/>
    <property type="project" value="UniProtKB-UniRule"/>
</dbReference>
<sequence length="159" mass="17674">MAQAAMKIEEGTPTITLQTSRFGRISVDPEKIITVTSAFPGFPESRRFVLRQHSSKSPFMWLQSLDNPELAFVVIQASRLVPQYQPDLPTAALRELGDPENSKLELLLILAIPQGKPEQMTANLLGPVVLNPVSQLAKQILLDPNKFDAAWPVFEPEEN</sequence>
<dbReference type="eggNOG" id="COG1699">
    <property type="taxonomic scope" value="Bacteria"/>
</dbReference>